<evidence type="ECO:0000313" key="2">
    <source>
        <dbReference type="Proteomes" id="UP000632377"/>
    </source>
</evidence>
<protein>
    <recommendedName>
        <fullName evidence="3">Translocation protein TolB</fullName>
    </recommendedName>
</protein>
<evidence type="ECO:0008006" key="3">
    <source>
        <dbReference type="Google" id="ProtNLM"/>
    </source>
</evidence>
<keyword evidence="2" id="KW-1185">Reference proteome</keyword>
<dbReference type="Gene3D" id="2.120.10.30">
    <property type="entry name" value="TolB, C-terminal domain"/>
    <property type="match status" value="1"/>
</dbReference>
<sequence>MNKRFMKYGLAAIIITYSAVLININYSDKYNKQSGDKDINSNKVSASVSEDEKNRYTVAYEGAYFNPYFNSNGTKLLYSSGDNIYEMDLLKNKTVQITTLNNCYNPIYENGNDNVIAFARNNGIFIMDINKKDIKRLTGSENPEVSYAKPNFTTEGDIIYFKVTVLPKPDGHGFVEKEPAIYKVSKDGKKEEKLLDGYNPVISRDSKKLLYEMNNNIYVMDLQTKTSKLVDSGKYAAWSSDGKYISYAKFERDIEHYTKFKQQKKLYIDKEYSNIYIADMENLKKKYKITKEEFQDREKEISDWSNDIKNTTEEQHFLIVSKMAYFDSVWSNSKDEIYVSAYDGDKANFELLKFRFNKK</sequence>
<comment type="caution">
    <text evidence="1">The sequence shown here is derived from an EMBL/GenBank/DDBJ whole genome shotgun (WGS) entry which is preliminary data.</text>
</comment>
<proteinExistence type="predicted"/>
<evidence type="ECO:0000313" key="1">
    <source>
        <dbReference type="EMBL" id="MBL4935366.1"/>
    </source>
</evidence>
<gene>
    <name evidence="1" type="ORF">JK636_06300</name>
</gene>
<reference evidence="1 2" key="1">
    <citation type="submission" date="2021-01" db="EMBL/GenBank/DDBJ databases">
        <title>Genome public.</title>
        <authorList>
            <person name="Liu C."/>
            <person name="Sun Q."/>
        </authorList>
    </citation>
    <scope>NUCLEOTIDE SEQUENCE [LARGE SCALE GENOMIC DNA]</scope>
    <source>
        <strain evidence="1 2">YIM B02515</strain>
    </source>
</reference>
<dbReference type="Proteomes" id="UP000632377">
    <property type="component" value="Unassembled WGS sequence"/>
</dbReference>
<organism evidence="1 2">
    <name type="scientific">Clostridium rhizosphaerae</name>
    <dbReference type="NCBI Taxonomy" id="2803861"/>
    <lineage>
        <taxon>Bacteria</taxon>
        <taxon>Bacillati</taxon>
        <taxon>Bacillota</taxon>
        <taxon>Clostridia</taxon>
        <taxon>Eubacteriales</taxon>
        <taxon>Clostridiaceae</taxon>
        <taxon>Clostridium</taxon>
    </lineage>
</organism>
<dbReference type="EMBL" id="JAESWC010000002">
    <property type="protein sequence ID" value="MBL4935366.1"/>
    <property type="molecule type" value="Genomic_DNA"/>
</dbReference>
<dbReference type="Gene3D" id="2.140.10.30">
    <property type="entry name" value="Dipeptidylpeptidase IV, N-terminal domain"/>
    <property type="match status" value="1"/>
</dbReference>
<dbReference type="PANTHER" id="PTHR36842">
    <property type="entry name" value="PROTEIN TOLB HOMOLOG"/>
    <property type="match status" value="1"/>
</dbReference>
<accession>A0ABS1T7X3</accession>
<dbReference type="RefSeq" id="WP_202747960.1">
    <property type="nucleotide sequence ID" value="NZ_JAESWC010000002.1"/>
</dbReference>
<dbReference type="PANTHER" id="PTHR36842:SF1">
    <property type="entry name" value="PROTEIN TOLB"/>
    <property type="match status" value="1"/>
</dbReference>
<dbReference type="SUPFAM" id="SSF82171">
    <property type="entry name" value="DPP6 N-terminal domain-like"/>
    <property type="match status" value="1"/>
</dbReference>
<dbReference type="InterPro" id="IPR011042">
    <property type="entry name" value="6-blade_b-propeller_TolB-like"/>
</dbReference>
<name>A0ABS1T7X3_9CLOT</name>